<evidence type="ECO:0000256" key="5">
    <source>
        <dbReference type="ARBA" id="ARBA00023002"/>
    </source>
</evidence>
<dbReference type="GO" id="GO:0070402">
    <property type="term" value="F:NADPH binding"/>
    <property type="evidence" value="ECO:0007669"/>
    <property type="project" value="InterPro"/>
</dbReference>
<dbReference type="NCBIfam" id="TIGR00243">
    <property type="entry name" value="Dxr"/>
    <property type="match status" value="1"/>
</dbReference>
<feature type="binding site" evidence="9">
    <location>
        <position position="217"/>
    </location>
    <ligand>
        <name>1-deoxy-D-xylulose 5-phosphate</name>
        <dbReference type="ChEBI" id="CHEBI:57792"/>
    </ligand>
</feature>
<dbReference type="PANTHER" id="PTHR30525:SF0">
    <property type="entry name" value="1-DEOXY-D-XYLULOSE 5-PHOSPHATE REDUCTOISOMERASE, CHLOROPLASTIC"/>
    <property type="match status" value="1"/>
</dbReference>
<dbReference type="GO" id="GO:0030604">
    <property type="term" value="F:1-deoxy-D-xylulose-5-phosphate reductoisomerase activity"/>
    <property type="evidence" value="ECO:0007669"/>
    <property type="project" value="UniProtKB-UniRule"/>
</dbReference>
<dbReference type="InterPro" id="IPR003821">
    <property type="entry name" value="DXP_reductoisomerase"/>
</dbReference>
<evidence type="ECO:0000256" key="9">
    <source>
        <dbReference type="HAMAP-Rule" id="MF_00183"/>
    </source>
</evidence>
<dbReference type="InterPro" id="IPR013512">
    <property type="entry name" value="DXP_reductoisomerase_N"/>
</dbReference>
<dbReference type="HAMAP" id="MF_00183">
    <property type="entry name" value="DXP_reductoisom"/>
    <property type="match status" value="1"/>
</dbReference>
<proteinExistence type="inferred from homology"/>
<dbReference type="SUPFAM" id="SSF55347">
    <property type="entry name" value="Glyceraldehyde-3-phosphate dehydrogenase-like, C-terminal domain"/>
    <property type="match status" value="1"/>
</dbReference>
<evidence type="ECO:0000259" key="12">
    <source>
        <dbReference type="Pfam" id="PF13288"/>
    </source>
</evidence>
<evidence type="ECO:0000256" key="8">
    <source>
        <dbReference type="ARBA" id="ARBA00048543"/>
    </source>
</evidence>
<dbReference type="PANTHER" id="PTHR30525">
    <property type="entry name" value="1-DEOXY-D-XYLULOSE 5-PHOSPHATE REDUCTOISOMERASE"/>
    <property type="match status" value="1"/>
</dbReference>
<dbReference type="Pfam" id="PF08436">
    <property type="entry name" value="DXP_redisom_C"/>
    <property type="match status" value="1"/>
</dbReference>
<comment type="catalytic activity">
    <reaction evidence="8">
        <text>2-C-methyl-D-erythritol 4-phosphate + NADP(+) = 1-deoxy-D-xylulose 5-phosphate + NADPH + H(+)</text>
        <dbReference type="Rhea" id="RHEA:13717"/>
        <dbReference type="ChEBI" id="CHEBI:15378"/>
        <dbReference type="ChEBI" id="CHEBI:57783"/>
        <dbReference type="ChEBI" id="CHEBI:57792"/>
        <dbReference type="ChEBI" id="CHEBI:58262"/>
        <dbReference type="ChEBI" id="CHEBI:58349"/>
        <dbReference type="EC" id="1.1.1.267"/>
    </reaction>
    <physiologicalReaction direction="right-to-left" evidence="8">
        <dbReference type="Rhea" id="RHEA:13719"/>
    </physiologicalReaction>
</comment>
<dbReference type="GO" id="GO:0051484">
    <property type="term" value="P:isopentenyl diphosphate biosynthetic process, methylerythritol 4-phosphate pathway involved in terpenoid biosynthetic process"/>
    <property type="evidence" value="ECO:0007669"/>
    <property type="project" value="UniProtKB-ARBA"/>
</dbReference>
<organism evidence="13 14">
    <name type="scientific">Thermoanaerobacter kivui</name>
    <name type="common">Acetogenium kivui</name>
    <dbReference type="NCBI Taxonomy" id="2325"/>
    <lineage>
        <taxon>Bacteria</taxon>
        <taxon>Bacillati</taxon>
        <taxon>Bacillota</taxon>
        <taxon>Clostridia</taxon>
        <taxon>Thermoanaerobacterales</taxon>
        <taxon>Thermoanaerobacteraceae</taxon>
        <taxon>Thermoanaerobacter</taxon>
    </lineage>
</organism>
<sequence>MKRVIILGATGSIGTQTLDVIKNFRDNFKVVGLTAYNNVDLLAQQIEEFNPEVVAVKDENKAYKLKAKINKNIEILTGQKGLQNIVEYEADLVVVAVEGIAGLLPTVKAIERGKDIALANKEVLVTAGKIVMDLAKKKKINFLPVDSEHSAILQCLRGNDKKEISRLILTASGGPFRGMKYEDLKKVTVEQTLRHPNWKMGKKITVDSATLMNKGFEVIEAKWLFDISEDKIDVIVHPQSIIHSMVEYIDGSVIAQLATADMRIPIQYALNYPTRNYINGINFLDFSITTQLTFEKPDLETFRCLSLAYEALKIGGTMTTVLNAADEIAVSLFLNKKIEFLQIAEIIEESMKEHNNIQNPTLDDIINVDKEVKEKIAKKYMR</sequence>
<dbReference type="GO" id="GO:0030145">
    <property type="term" value="F:manganese ion binding"/>
    <property type="evidence" value="ECO:0007669"/>
    <property type="project" value="TreeGrafter"/>
</dbReference>
<dbReference type="SUPFAM" id="SSF51735">
    <property type="entry name" value="NAD(P)-binding Rossmann-fold domains"/>
    <property type="match status" value="1"/>
</dbReference>
<comment type="caution">
    <text evidence="9">Lacks conserved residue(s) required for the propagation of feature annotation.</text>
</comment>
<evidence type="ECO:0000313" key="14">
    <source>
        <dbReference type="Proteomes" id="UP000029669"/>
    </source>
</evidence>
<feature type="binding site" evidence="9">
    <location>
        <position position="10"/>
    </location>
    <ligand>
        <name>NADPH</name>
        <dbReference type="ChEBI" id="CHEBI:57783"/>
    </ligand>
</feature>
<dbReference type="RefSeq" id="WP_049685244.1">
    <property type="nucleotide sequence ID" value="NZ_CP009170.1"/>
</dbReference>
<name>A0A097ARR0_THEKI</name>
<gene>
    <name evidence="9 13" type="primary">dxr</name>
    <name evidence="13" type="ORF">TKV_c13220</name>
</gene>
<dbReference type="OrthoDB" id="9806546at2"/>
<evidence type="ECO:0000259" key="11">
    <source>
        <dbReference type="Pfam" id="PF08436"/>
    </source>
</evidence>
<feature type="binding site" evidence="9">
    <location>
        <position position="148"/>
    </location>
    <ligand>
        <name>Mn(2+)</name>
        <dbReference type="ChEBI" id="CHEBI:29035"/>
    </ligand>
</feature>
<feature type="binding site" evidence="9">
    <location>
        <position position="12"/>
    </location>
    <ligand>
        <name>NADPH</name>
        <dbReference type="ChEBI" id="CHEBI:57783"/>
    </ligand>
</feature>
<keyword evidence="14" id="KW-1185">Reference proteome</keyword>
<evidence type="ECO:0000256" key="2">
    <source>
        <dbReference type="ARBA" id="ARBA00006825"/>
    </source>
</evidence>
<feature type="binding site" evidence="9">
    <location>
        <position position="146"/>
    </location>
    <ligand>
        <name>Mn(2+)</name>
        <dbReference type="ChEBI" id="CHEBI:29035"/>
    </ligand>
</feature>
<evidence type="ECO:0000256" key="1">
    <source>
        <dbReference type="ARBA" id="ARBA00005094"/>
    </source>
</evidence>
<dbReference type="NCBIfam" id="NF009114">
    <property type="entry name" value="PRK12464.1"/>
    <property type="match status" value="1"/>
</dbReference>
<evidence type="ECO:0000313" key="13">
    <source>
        <dbReference type="EMBL" id="AIS52493.1"/>
    </source>
</evidence>
<dbReference type="KEGG" id="tki:TKV_c13220"/>
<comment type="similarity">
    <text evidence="2 9">Belongs to the DXR family.</text>
</comment>
<feature type="binding site" evidence="9">
    <location>
        <position position="195"/>
    </location>
    <ligand>
        <name>1-deoxy-D-xylulose 5-phosphate</name>
        <dbReference type="ChEBI" id="CHEBI:57792"/>
    </ligand>
</feature>
<evidence type="ECO:0000256" key="3">
    <source>
        <dbReference type="ARBA" id="ARBA00022723"/>
    </source>
</evidence>
<comment type="pathway">
    <text evidence="1 9">Isoprenoid biosynthesis; isopentenyl diphosphate biosynthesis via DXP pathway; isopentenyl diphosphate from 1-deoxy-D-xylulose 5-phosphate: step 1/6.</text>
</comment>
<keyword evidence="4 9" id="KW-0521">NADP</keyword>
<dbReference type="eggNOG" id="COG0743">
    <property type="taxonomic scope" value="Bacteria"/>
</dbReference>
<dbReference type="Proteomes" id="UP000029669">
    <property type="component" value="Chromosome"/>
</dbReference>
<feature type="binding site" evidence="9">
    <location>
        <position position="172"/>
    </location>
    <ligand>
        <name>1-deoxy-D-xylulose 5-phosphate</name>
        <dbReference type="ChEBI" id="CHEBI:57792"/>
    </ligand>
</feature>
<evidence type="ECO:0000256" key="6">
    <source>
        <dbReference type="ARBA" id="ARBA00023211"/>
    </source>
</evidence>
<dbReference type="AlphaFoldDB" id="A0A097ARR0"/>
<dbReference type="Pfam" id="PF02670">
    <property type="entry name" value="DXP_reductoisom"/>
    <property type="match status" value="1"/>
</dbReference>
<keyword evidence="5 9" id="KW-0560">Oxidoreductase</keyword>
<keyword evidence="7 9" id="KW-0414">Isoprene biosynthesis</keyword>
<dbReference type="HOGENOM" id="CLU_035714_4_0_9"/>
<dbReference type="GO" id="GO:0016853">
    <property type="term" value="F:isomerase activity"/>
    <property type="evidence" value="ECO:0007669"/>
    <property type="project" value="UniProtKB-KW"/>
</dbReference>
<keyword evidence="3 9" id="KW-0479">Metal-binding</keyword>
<dbReference type="FunFam" id="3.40.50.720:FF:000045">
    <property type="entry name" value="1-deoxy-D-xylulose 5-phosphate reductoisomerase"/>
    <property type="match status" value="1"/>
</dbReference>
<feature type="binding site" evidence="9">
    <location>
        <position position="121"/>
    </location>
    <ligand>
        <name>1-deoxy-D-xylulose 5-phosphate</name>
        <dbReference type="ChEBI" id="CHEBI:57792"/>
    </ligand>
</feature>
<feature type="binding site" evidence="9">
    <location>
        <position position="147"/>
    </location>
    <ligand>
        <name>1-deoxy-D-xylulose 5-phosphate</name>
        <dbReference type="ChEBI" id="CHEBI:57792"/>
    </ligand>
</feature>
<comment type="function">
    <text evidence="9">Catalyzes the NADPH-dependent rearrangement and reduction of 1-deoxy-D-xylulose-5-phosphate (DXP) to 2-C-methyl-D-erythritol 4-phosphate (MEP).</text>
</comment>
<accession>A0A097ARR0</accession>
<feature type="binding site" evidence="9">
    <location>
        <position position="213"/>
    </location>
    <ligand>
        <name>1-deoxy-D-xylulose 5-phosphate</name>
        <dbReference type="ChEBI" id="CHEBI:57792"/>
    </ligand>
</feature>
<feature type="domain" description="DXP reductoisomerase C-terminal" evidence="12">
    <location>
        <begin position="257"/>
        <end position="374"/>
    </location>
</feature>
<dbReference type="SUPFAM" id="SSF69055">
    <property type="entry name" value="1-deoxy-D-xylulose-5-phosphate reductoisomerase, C-terminal domain"/>
    <property type="match status" value="1"/>
</dbReference>
<feature type="binding site" evidence="9">
    <location>
        <position position="217"/>
    </location>
    <ligand>
        <name>Mn(2+)</name>
        <dbReference type="ChEBI" id="CHEBI:29035"/>
    </ligand>
</feature>
<feature type="binding site" evidence="9">
    <location>
        <position position="120"/>
    </location>
    <ligand>
        <name>NADPH</name>
        <dbReference type="ChEBI" id="CHEBI:57783"/>
    </ligand>
</feature>
<feature type="binding site" evidence="9">
    <location>
        <position position="13"/>
    </location>
    <ligand>
        <name>NADPH</name>
        <dbReference type="ChEBI" id="CHEBI:57783"/>
    </ligand>
</feature>
<evidence type="ECO:0000256" key="7">
    <source>
        <dbReference type="ARBA" id="ARBA00023229"/>
    </source>
</evidence>
<dbReference type="PIRSF" id="PIRSF006205">
    <property type="entry name" value="Dxp_reductismrs"/>
    <property type="match status" value="1"/>
</dbReference>
<feature type="binding site" evidence="9">
    <location>
        <position position="208"/>
    </location>
    <ligand>
        <name>1-deoxy-D-xylulose 5-phosphate</name>
        <dbReference type="ChEBI" id="CHEBI:57792"/>
    </ligand>
</feature>
<feature type="binding site" evidence="9">
    <location>
        <position position="11"/>
    </location>
    <ligand>
        <name>NADPH</name>
        <dbReference type="ChEBI" id="CHEBI:57783"/>
    </ligand>
</feature>
<evidence type="ECO:0000256" key="4">
    <source>
        <dbReference type="ARBA" id="ARBA00022857"/>
    </source>
</evidence>
<dbReference type="STRING" id="2325.TKV_c13220"/>
<feature type="binding site" evidence="9">
    <location>
        <position position="201"/>
    </location>
    <ligand>
        <name>NADPH</name>
        <dbReference type="ChEBI" id="CHEBI:57783"/>
    </ligand>
</feature>
<dbReference type="UniPathway" id="UPA00056">
    <property type="reaction ID" value="UER00092"/>
</dbReference>
<dbReference type="EMBL" id="CP009170">
    <property type="protein sequence ID" value="AIS52493.1"/>
    <property type="molecule type" value="Genomic_DNA"/>
</dbReference>
<dbReference type="Gene3D" id="3.40.50.720">
    <property type="entry name" value="NAD(P)-binding Rossmann-like Domain"/>
    <property type="match status" value="1"/>
</dbReference>
<keyword evidence="13" id="KW-0413">Isomerase</keyword>
<evidence type="ECO:0000259" key="10">
    <source>
        <dbReference type="Pfam" id="PF02670"/>
    </source>
</evidence>
<feature type="binding site" evidence="9">
    <location>
        <position position="38"/>
    </location>
    <ligand>
        <name>NADPH</name>
        <dbReference type="ChEBI" id="CHEBI:57783"/>
    </ligand>
</feature>
<comment type="cofactor">
    <cofactor evidence="9">
        <name>Mg(2+)</name>
        <dbReference type="ChEBI" id="CHEBI:18420"/>
    </cofactor>
    <cofactor evidence="9">
        <name>Mn(2+)</name>
        <dbReference type="ChEBI" id="CHEBI:29035"/>
    </cofactor>
</comment>
<dbReference type="InterPro" id="IPR036291">
    <property type="entry name" value="NAD(P)-bd_dom_sf"/>
</dbReference>
<reference evidence="14" key="1">
    <citation type="journal article" date="2015" name="Genome Announc.">
        <title>Whole-Genome Sequences of 80 Environmental and Clinical Isolates of Burkholderia pseudomallei.</title>
        <authorList>
            <person name="Johnson S.L."/>
            <person name="Baker A.L."/>
            <person name="Chain P.S."/>
            <person name="Currie B.J."/>
            <person name="Daligault H.E."/>
            <person name="Davenport K.W."/>
            <person name="Davis C.B."/>
            <person name="Inglis T.J."/>
            <person name="Kaestli M."/>
            <person name="Koren S."/>
            <person name="Mayo M."/>
            <person name="Merritt A.J."/>
            <person name="Price E.P."/>
            <person name="Sarovich D.S."/>
            <person name="Warner J."/>
            <person name="Rosovitz M.J."/>
        </authorList>
    </citation>
    <scope>NUCLEOTIDE SEQUENCE [LARGE SCALE GENOMIC DNA]</scope>
    <source>
        <strain evidence="14">DSM 2030</strain>
    </source>
</reference>
<keyword evidence="6 9" id="KW-0464">Manganese</keyword>
<dbReference type="InterPro" id="IPR036169">
    <property type="entry name" value="DXPR_C_sf"/>
</dbReference>
<protein>
    <recommendedName>
        <fullName evidence="9">1-deoxy-D-xylulose 5-phosphate reductoisomerase</fullName>
        <shortName evidence="9">DXP reductoisomerase</shortName>
        <ecNumber evidence="9">1.1.1.267</ecNumber>
    </recommendedName>
    <alternativeName>
        <fullName evidence="9">1-deoxyxylulose-5-phosphate reductoisomerase</fullName>
    </alternativeName>
    <alternativeName>
        <fullName evidence="9">2-C-methyl-D-erythritol 4-phosphate synthase</fullName>
    </alternativeName>
</protein>
<feature type="domain" description="1-deoxy-D-xylulose 5-phosphate reductoisomerase N-terminal" evidence="10">
    <location>
        <begin position="4"/>
        <end position="128"/>
    </location>
</feature>
<feature type="binding site" evidence="9">
    <location>
        <position position="122"/>
    </location>
    <ligand>
        <name>NADPH</name>
        <dbReference type="ChEBI" id="CHEBI:57783"/>
    </ligand>
</feature>
<keyword evidence="9" id="KW-0460">Magnesium</keyword>
<feature type="domain" description="1-deoxy-D-xylulose 5-phosphate reductoisomerase C-terminal" evidence="11">
    <location>
        <begin position="143"/>
        <end position="225"/>
    </location>
</feature>
<dbReference type="Pfam" id="PF13288">
    <property type="entry name" value="DXPR_C"/>
    <property type="match status" value="1"/>
</dbReference>
<feature type="binding site" evidence="9">
    <location>
        <position position="214"/>
    </location>
    <ligand>
        <name>1-deoxy-D-xylulose 5-phosphate</name>
        <dbReference type="ChEBI" id="CHEBI:57792"/>
    </ligand>
</feature>
<dbReference type="EC" id="1.1.1.267" evidence="9"/>
<feature type="binding site" evidence="9">
    <location>
        <position position="148"/>
    </location>
    <ligand>
        <name>1-deoxy-D-xylulose 5-phosphate</name>
        <dbReference type="ChEBI" id="CHEBI:57792"/>
    </ligand>
</feature>
<dbReference type="InterPro" id="IPR013644">
    <property type="entry name" value="DXP_reductoisomerase_C"/>
</dbReference>
<dbReference type="InterPro" id="IPR026877">
    <property type="entry name" value="DXPR_C"/>
</dbReference>
<dbReference type="Gene3D" id="1.10.1740.10">
    <property type="match status" value="1"/>
</dbReference>